<proteinExistence type="predicted"/>
<reference evidence="1 2" key="1">
    <citation type="submission" date="2018-11" db="EMBL/GenBank/DDBJ databases">
        <title>Draft genome sequence of Ferruginibacter sp. BO-59.</title>
        <authorList>
            <person name="Im W.T."/>
        </authorList>
    </citation>
    <scope>NUCLEOTIDE SEQUENCE [LARGE SCALE GENOMIC DNA]</scope>
    <source>
        <strain evidence="1 2">BO-59</strain>
    </source>
</reference>
<evidence type="ECO:0000313" key="2">
    <source>
        <dbReference type="Proteomes" id="UP000267223"/>
    </source>
</evidence>
<dbReference type="AlphaFoldDB" id="A0A3M9NES1"/>
<protein>
    <submittedName>
        <fullName evidence="1">Uncharacterized protein</fullName>
    </submittedName>
</protein>
<keyword evidence="2" id="KW-1185">Reference proteome</keyword>
<evidence type="ECO:0000313" key="1">
    <source>
        <dbReference type="EMBL" id="RNI35713.1"/>
    </source>
</evidence>
<dbReference type="Proteomes" id="UP000267223">
    <property type="component" value="Unassembled WGS sequence"/>
</dbReference>
<organism evidence="1 2">
    <name type="scientific">Hanamia caeni</name>
    <dbReference type="NCBI Taxonomy" id="2294116"/>
    <lineage>
        <taxon>Bacteria</taxon>
        <taxon>Pseudomonadati</taxon>
        <taxon>Bacteroidota</taxon>
        <taxon>Chitinophagia</taxon>
        <taxon>Chitinophagales</taxon>
        <taxon>Chitinophagaceae</taxon>
        <taxon>Hanamia</taxon>
    </lineage>
</organism>
<comment type="caution">
    <text evidence="1">The sequence shown here is derived from an EMBL/GenBank/DDBJ whole genome shotgun (WGS) entry which is preliminary data.</text>
</comment>
<dbReference type="RefSeq" id="WP_123120993.1">
    <property type="nucleotide sequence ID" value="NZ_RJJR01000009.1"/>
</dbReference>
<accession>A0A3M9NES1</accession>
<dbReference type="EMBL" id="RJJR01000009">
    <property type="protein sequence ID" value="RNI35713.1"/>
    <property type="molecule type" value="Genomic_DNA"/>
</dbReference>
<name>A0A3M9NES1_9BACT</name>
<gene>
    <name evidence="1" type="ORF">EFY79_12195</name>
</gene>
<sequence length="157" mass="17745">MTSRSEALWWKMLKEKDLLEMSFILAQNALPAWKNFNHSAITKEELASLPENALREIEAMLKGFGNSPKLNEHFNSFVPPVVNIRDGYLKYPYEVKLVFLSVFHILKGIISNDVRIARQAFVSSISKAIDAINIAGLLTSEEIALLTQKYYALSQNG</sequence>